<name>A0A1H3MX48_9FIRM</name>
<evidence type="ECO:0000313" key="8">
    <source>
        <dbReference type="EMBL" id="SDY80549.1"/>
    </source>
</evidence>
<sequence length="314" mass="35475">MEADEADEADHAQFIKKMIKMSMAGTILFAVTGIFWGYLTNSRMILLDGLYSFLAVGLSGMSLWVVNFIERETESETKRFPFGKNMAEPAIIFLKSFVMIGLVLTTVTFAIQDLLGGGREVKINYTLVYVGFSAMFCLMVFVFLRRKGKNIQSDILKMEALEWKTDGLISLGSTLGFMLAGALGKTPLAGIVPYMDPIMVLVISLFLIKAPVQSMLGGFRELMRMAPEDKMQQKMNKIVSEIRNKYRFRESFCRVSKVGTALFIEIDFITDDGTRITTIKDTDAVREEIYKALQPIPYDPWLTVSFTEDKKWAI</sequence>
<dbReference type="InterPro" id="IPR058533">
    <property type="entry name" value="Cation_efflux_TM"/>
</dbReference>
<protein>
    <submittedName>
        <fullName evidence="8">Cation diffusion facilitator family transporter</fullName>
    </submittedName>
</protein>
<dbReference type="EMBL" id="FNPV01000004">
    <property type="protein sequence ID" value="SDY80549.1"/>
    <property type="molecule type" value="Genomic_DNA"/>
</dbReference>
<dbReference type="RefSeq" id="WP_093312897.1">
    <property type="nucleotide sequence ID" value="NZ_FNPV01000004.1"/>
</dbReference>
<dbReference type="SUPFAM" id="SSF161111">
    <property type="entry name" value="Cation efflux protein transmembrane domain-like"/>
    <property type="match status" value="1"/>
</dbReference>
<dbReference type="InterPro" id="IPR050291">
    <property type="entry name" value="CDF_Transporter"/>
</dbReference>
<proteinExistence type="predicted"/>
<gene>
    <name evidence="8" type="ORF">SAMN05192546_104294</name>
</gene>
<comment type="subcellular location">
    <subcellularLocation>
        <location evidence="1">Membrane</location>
        <topology evidence="1">Multi-pass membrane protein</topology>
    </subcellularLocation>
</comment>
<feature type="transmembrane region" description="Helical" evidence="6">
    <location>
        <begin position="190"/>
        <end position="208"/>
    </location>
</feature>
<feature type="transmembrane region" description="Helical" evidence="6">
    <location>
        <begin position="123"/>
        <end position="144"/>
    </location>
</feature>
<feature type="transmembrane region" description="Helical" evidence="6">
    <location>
        <begin position="51"/>
        <end position="69"/>
    </location>
</feature>
<keyword evidence="4 6" id="KW-1133">Transmembrane helix</keyword>
<dbReference type="GO" id="GO:0006882">
    <property type="term" value="P:intracellular zinc ion homeostasis"/>
    <property type="evidence" value="ECO:0007669"/>
    <property type="project" value="TreeGrafter"/>
</dbReference>
<dbReference type="Gene3D" id="1.20.1510.10">
    <property type="entry name" value="Cation efflux protein transmembrane domain"/>
    <property type="match status" value="1"/>
</dbReference>
<accession>A0A1H3MX48</accession>
<keyword evidence="3 6" id="KW-0812">Transmembrane</keyword>
<dbReference type="GO" id="GO:0005886">
    <property type="term" value="C:plasma membrane"/>
    <property type="evidence" value="ECO:0007669"/>
    <property type="project" value="TreeGrafter"/>
</dbReference>
<dbReference type="Pfam" id="PF01545">
    <property type="entry name" value="Cation_efflux"/>
    <property type="match status" value="1"/>
</dbReference>
<dbReference type="OrthoDB" id="2388015at2"/>
<keyword evidence="2" id="KW-0813">Transport</keyword>
<feature type="domain" description="Cation efflux protein transmembrane" evidence="7">
    <location>
        <begin position="21"/>
        <end position="223"/>
    </location>
</feature>
<dbReference type="GO" id="GO:0015086">
    <property type="term" value="F:cadmium ion transmembrane transporter activity"/>
    <property type="evidence" value="ECO:0007669"/>
    <property type="project" value="TreeGrafter"/>
</dbReference>
<reference evidence="8 9" key="1">
    <citation type="submission" date="2016-10" db="EMBL/GenBank/DDBJ databases">
        <authorList>
            <person name="de Groot N.N."/>
        </authorList>
    </citation>
    <scope>NUCLEOTIDE SEQUENCE [LARGE SCALE GENOMIC DNA]</scope>
    <source>
        <strain evidence="8 9">APO</strain>
    </source>
</reference>
<keyword evidence="9" id="KW-1185">Reference proteome</keyword>
<feature type="transmembrane region" description="Helical" evidence="6">
    <location>
        <begin position="90"/>
        <end position="111"/>
    </location>
</feature>
<dbReference type="GO" id="GO:0015093">
    <property type="term" value="F:ferrous iron transmembrane transporter activity"/>
    <property type="evidence" value="ECO:0007669"/>
    <property type="project" value="TreeGrafter"/>
</dbReference>
<evidence type="ECO:0000259" key="7">
    <source>
        <dbReference type="Pfam" id="PF01545"/>
    </source>
</evidence>
<evidence type="ECO:0000256" key="4">
    <source>
        <dbReference type="ARBA" id="ARBA00022989"/>
    </source>
</evidence>
<evidence type="ECO:0000256" key="2">
    <source>
        <dbReference type="ARBA" id="ARBA00022448"/>
    </source>
</evidence>
<feature type="transmembrane region" description="Helical" evidence="6">
    <location>
        <begin position="21"/>
        <end position="39"/>
    </location>
</feature>
<evidence type="ECO:0000256" key="5">
    <source>
        <dbReference type="ARBA" id="ARBA00023136"/>
    </source>
</evidence>
<dbReference type="Proteomes" id="UP000199230">
    <property type="component" value="Unassembled WGS sequence"/>
</dbReference>
<dbReference type="PANTHER" id="PTHR43840">
    <property type="entry name" value="MITOCHONDRIAL METAL TRANSPORTER 1-RELATED"/>
    <property type="match status" value="1"/>
</dbReference>
<dbReference type="AlphaFoldDB" id="A0A1H3MX48"/>
<evidence type="ECO:0000256" key="6">
    <source>
        <dbReference type="SAM" id="Phobius"/>
    </source>
</evidence>
<feature type="transmembrane region" description="Helical" evidence="6">
    <location>
        <begin position="165"/>
        <end position="184"/>
    </location>
</feature>
<evidence type="ECO:0000256" key="1">
    <source>
        <dbReference type="ARBA" id="ARBA00004141"/>
    </source>
</evidence>
<dbReference type="InterPro" id="IPR027469">
    <property type="entry name" value="Cation_efflux_TMD_sf"/>
</dbReference>
<dbReference type="PANTHER" id="PTHR43840:SF15">
    <property type="entry name" value="MITOCHONDRIAL METAL TRANSPORTER 1-RELATED"/>
    <property type="match status" value="1"/>
</dbReference>
<evidence type="ECO:0000313" key="9">
    <source>
        <dbReference type="Proteomes" id="UP000199230"/>
    </source>
</evidence>
<keyword evidence="5 6" id="KW-0472">Membrane</keyword>
<dbReference type="STRING" id="159292.SAMN05192546_104294"/>
<organism evidence="8 9">
    <name type="scientific">Tindallia californiensis</name>
    <dbReference type="NCBI Taxonomy" id="159292"/>
    <lineage>
        <taxon>Bacteria</taxon>
        <taxon>Bacillati</taxon>
        <taxon>Bacillota</taxon>
        <taxon>Clostridia</taxon>
        <taxon>Peptostreptococcales</taxon>
        <taxon>Tindalliaceae</taxon>
        <taxon>Tindallia</taxon>
    </lineage>
</organism>
<evidence type="ECO:0000256" key="3">
    <source>
        <dbReference type="ARBA" id="ARBA00022692"/>
    </source>
</evidence>
<dbReference type="GO" id="GO:0015341">
    <property type="term" value="F:zinc efflux antiporter activity"/>
    <property type="evidence" value="ECO:0007669"/>
    <property type="project" value="TreeGrafter"/>
</dbReference>